<evidence type="ECO:0000313" key="1">
    <source>
        <dbReference type="EMBL" id="MXU91651.1"/>
    </source>
</evidence>
<dbReference type="EMBL" id="GIFC01009568">
    <property type="protein sequence ID" value="MXU91651.1"/>
    <property type="molecule type" value="Transcribed_RNA"/>
</dbReference>
<name>A0A6B0UQ69_IXORI</name>
<proteinExistence type="predicted"/>
<accession>A0A6B0UQ69</accession>
<organism evidence="1">
    <name type="scientific">Ixodes ricinus</name>
    <name type="common">Common tick</name>
    <name type="synonym">Acarus ricinus</name>
    <dbReference type="NCBI Taxonomy" id="34613"/>
    <lineage>
        <taxon>Eukaryota</taxon>
        <taxon>Metazoa</taxon>
        <taxon>Ecdysozoa</taxon>
        <taxon>Arthropoda</taxon>
        <taxon>Chelicerata</taxon>
        <taxon>Arachnida</taxon>
        <taxon>Acari</taxon>
        <taxon>Parasitiformes</taxon>
        <taxon>Ixodida</taxon>
        <taxon>Ixodoidea</taxon>
        <taxon>Ixodidae</taxon>
        <taxon>Ixodinae</taxon>
        <taxon>Ixodes</taxon>
    </lineage>
</organism>
<protein>
    <submittedName>
        <fullName evidence="1">Putative secreted protein</fullName>
    </submittedName>
</protein>
<sequence length="124" mass="13957">MNVASAVALLTHKVGAAIRYLVSLQKLPKEALTTAWFFEQLFRWFTLMTSRAIKTALSDFCPQKAHEVKVFLENFKEMFSLLVISDNLSKVALKPVQTGVLISTKAALHLRNHFLMRKASSMSS</sequence>
<dbReference type="AlphaFoldDB" id="A0A6B0UQ69"/>
<reference evidence="1" key="1">
    <citation type="submission" date="2019-12" db="EMBL/GenBank/DDBJ databases">
        <title>An insight into the sialome of adult female Ixodes ricinus ticks feeding for 6 days.</title>
        <authorList>
            <person name="Perner J."/>
            <person name="Ribeiro J.M.C."/>
        </authorList>
    </citation>
    <scope>NUCLEOTIDE SEQUENCE</scope>
    <source>
        <strain evidence="1">Semi-engorged</strain>
        <tissue evidence="1">Salivary glands</tissue>
    </source>
</reference>